<dbReference type="Proteomes" id="UP000886289">
    <property type="component" value="Unassembled WGS sequence"/>
</dbReference>
<protein>
    <recommendedName>
        <fullName evidence="2">Endonuclease</fullName>
    </recommendedName>
</protein>
<evidence type="ECO:0000313" key="1">
    <source>
        <dbReference type="EMBL" id="HDD44612.1"/>
    </source>
</evidence>
<accession>A0A7C0YAJ8</accession>
<proteinExistence type="predicted"/>
<name>A0A7C0YAJ8_DESA2</name>
<organism evidence="1">
    <name type="scientific">Desulfofervidus auxilii</name>
    <dbReference type="NCBI Taxonomy" id="1621989"/>
    <lineage>
        <taxon>Bacteria</taxon>
        <taxon>Pseudomonadati</taxon>
        <taxon>Thermodesulfobacteriota</taxon>
        <taxon>Candidatus Desulfofervidia</taxon>
        <taxon>Candidatus Desulfofervidales</taxon>
        <taxon>Candidatus Desulfofervidaceae</taxon>
        <taxon>Candidatus Desulfofervidus</taxon>
    </lineage>
</organism>
<dbReference type="AlphaFoldDB" id="A0A7C0YAJ8"/>
<reference evidence="1" key="1">
    <citation type="journal article" date="2020" name="mSystems">
        <title>Genome- and Community-Level Interaction Insights into Carbon Utilization and Element Cycling Functions of Hydrothermarchaeota in Hydrothermal Sediment.</title>
        <authorList>
            <person name="Zhou Z."/>
            <person name="Liu Y."/>
            <person name="Xu W."/>
            <person name="Pan J."/>
            <person name="Luo Z.H."/>
            <person name="Li M."/>
        </authorList>
    </citation>
    <scope>NUCLEOTIDE SEQUENCE [LARGE SCALE GENOMIC DNA]</scope>
    <source>
        <strain evidence="1">HyVt-233</strain>
    </source>
</reference>
<gene>
    <name evidence="1" type="ORF">ENG63_07120</name>
</gene>
<dbReference type="EMBL" id="DRBS01000262">
    <property type="protein sequence ID" value="HDD44612.1"/>
    <property type="molecule type" value="Genomic_DNA"/>
</dbReference>
<sequence length="145" mass="17277">MVNRVRKGNRSLLKAKRFAEECGFKVGKVEFRAKYRKDKDLFGLFDQIWIRENTVKPLFVQVKTNKKPASKELEKYLDFAKKYRQFCLYLVFFDRKKEPMIFFIYPKGIHKLSKNEFKSLVPMLEYDNTIAYFQNLIGNDVIIGA</sequence>
<comment type="caution">
    <text evidence="1">The sequence shown here is derived from an EMBL/GenBank/DDBJ whole genome shotgun (WGS) entry which is preliminary data.</text>
</comment>
<evidence type="ECO:0008006" key="2">
    <source>
        <dbReference type="Google" id="ProtNLM"/>
    </source>
</evidence>